<comment type="caution">
    <text evidence="2">The sequence shown here is derived from an EMBL/GenBank/DDBJ whole genome shotgun (WGS) entry which is preliminary data.</text>
</comment>
<dbReference type="InterPro" id="IPR009850">
    <property type="entry name" value="DUF1411"/>
</dbReference>
<proteinExistence type="predicted"/>
<accession>A0A9W5WWI9</accession>
<evidence type="ECO:0000313" key="3">
    <source>
        <dbReference type="Proteomes" id="UP001057455"/>
    </source>
</evidence>
<reference evidence="2" key="1">
    <citation type="submission" date="2019-12" db="EMBL/GenBank/DDBJ databases">
        <title>Genome sequence of Babesia ovis.</title>
        <authorList>
            <person name="Yamagishi J."/>
            <person name="Sevinc F."/>
            <person name="Xuan X."/>
        </authorList>
    </citation>
    <scope>NUCLEOTIDE SEQUENCE</scope>
    <source>
        <strain evidence="2">Selcuk</strain>
    </source>
</reference>
<sequence>MVGENRQNSGLFKVAKWAMGIAAVGGAISGSVMANVPHGMIEPYSSHEIKPQALKNIAIDIAPASRATWHPVHYHLDNSTMTKRLKLLLDTLTNRQENDPHYLLSQMIISALNKRGSIPFPRDYAVSFTNYHKYKTKPDDWELLKREITDFLAEFFTEELLGPRPSDYLRLRVWDRNYSDIREYVYHTVDKMPELFS</sequence>
<dbReference type="AlphaFoldDB" id="A0A9W5WWI9"/>
<feature type="domain" description="DUF1411" evidence="1">
    <location>
        <begin position="52"/>
        <end position="157"/>
    </location>
</feature>
<evidence type="ECO:0000259" key="1">
    <source>
        <dbReference type="Pfam" id="PF07199"/>
    </source>
</evidence>
<protein>
    <recommendedName>
        <fullName evidence="1">DUF1411 domain-containing protein</fullName>
    </recommendedName>
</protein>
<keyword evidence="3" id="KW-1185">Reference proteome</keyword>
<gene>
    <name evidence="2" type="ORF">BaOVIS_034780</name>
</gene>
<evidence type="ECO:0000313" key="2">
    <source>
        <dbReference type="EMBL" id="GFE56113.1"/>
    </source>
</evidence>
<organism evidence="2 3">
    <name type="scientific">Babesia ovis</name>
    <dbReference type="NCBI Taxonomy" id="5869"/>
    <lineage>
        <taxon>Eukaryota</taxon>
        <taxon>Sar</taxon>
        <taxon>Alveolata</taxon>
        <taxon>Apicomplexa</taxon>
        <taxon>Aconoidasida</taxon>
        <taxon>Piroplasmida</taxon>
        <taxon>Babesiidae</taxon>
        <taxon>Babesia</taxon>
    </lineage>
</organism>
<dbReference type="EMBL" id="BLIY01000071">
    <property type="protein sequence ID" value="GFE56113.1"/>
    <property type="molecule type" value="Genomic_DNA"/>
</dbReference>
<dbReference type="Proteomes" id="UP001057455">
    <property type="component" value="Unassembled WGS sequence"/>
</dbReference>
<name>A0A9W5WWI9_BABOV</name>
<dbReference type="Pfam" id="PF07199">
    <property type="entry name" value="DUF1411"/>
    <property type="match status" value="1"/>
</dbReference>